<dbReference type="KEGG" id="psel:GM415_03110"/>
<organism evidence="2 3">
    <name type="scientific">Pseudodesulfovibrio cashew</name>
    <dbReference type="NCBI Taxonomy" id="2678688"/>
    <lineage>
        <taxon>Bacteria</taxon>
        <taxon>Pseudomonadati</taxon>
        <taxon>Thermodesulfobacteriota</taxon>
        <taxon>Desulfovibrionia</taxon>
        <taxon>Desulfovibrionales</taxon>
        <taxon>Desulfovibrionaceae</taxon>
    </lineage>
</organism>
<keyword evidence="1" id="KW-0812">Transmembrane</keyword>
<feature type="transmembrane region" description="Helical" evidence="1">
    <location>
        <begin position="12"/>
        <end position="37"/>
    </location>
</feature>
<evidence type="ECO:0000256" key="1">
    <source>
        <dbReference type="SAM" id="Phobius"/>
    </source>
</evidence>
<accession>A0A6I6JAQ7</accession>
<gene>
    <name evidence="2" type="ORF">GM415_03110</name>
</gene>
<feature type="transmembrane region" description="Helical" evidence="1">
    <location>
        <begin position="43"/>
        <end position="65"/>
    </location>
</feature>
<feature type="transmembrane region" description="Helical" evidence="1">
    <location>
        <begin position="77"/>
        <end position="100"/>
    </location>
</feature>
<sequence>MLKRLLKKPEARYCAIIAVLSIILWIAMGQLSAYIIFFGGAGLLMYGLPYAVGLLLLLVGVYSISGDAIRGVLKWSGLTLLGLFLGTGLLSLVAASPYLVDKTLSTSEVYRYRFSIVMETPDGPTTVGHVVTMDKKRFSLSGAPSGTMLMRNSLRAPSSYVVGDGVYVGYANHKTGILAGLFPAVLRRHGLPLHGRDYTGLALEVDKELFPRLFAHGLKHHDEKLLALYESLLAQGKYKIFVELLGGEVEDPQRPGQLCRYLLALEAETARGRRRAETEVRVIRDVLTTGDGKEHVRLHPVAGFLHIPLGKKLGLQMRFLPRDLVSLPGRLAVATGKTGLAPGNRHQVPNELLEKQYFGGLQLQGDDARFPPEEYRAFKAGKGEYTVWFEVLDGSCDYEIPSP</sequence>
<reference evidence="2 3" key="1">
    <citation type="submission" date="2019-11" db="EMBL/GenBank/DDBJ databases">
        <authorList>
            <person name="Zheng R.K."/>
            <person name="Sun C.M."/>
        </authorList>
    </citation>
    <scope>NUCLEOTIDE SEQUENCE [LARGE SCALE GENOMIC DNA]</scope>
    <source>
        <strain evidence="2 3">SRB007</strain>
    </source>
</reference>
<protein>
    <submittedName>
        <fullName evidence="2">Uncharacterized protein</fullName>
    </submittedName>
</protein>
<proteinExistence type="predicted"/>
<name>A0A6I6JAQ7_9BACT</name>
<keyword evidence="1" id="KW-1133">Transmembrane helix</keyword>
<dbReference type="RefSeq" id="WP_158946376.1">
    <property type="nucleotide sequence ID" value="NZ_CP046400.1"/>
</dbReference>
<keyword evidence="1" id="KW-0472">Membrane</keyword>
<dbReference type="EMBL" id="CP046400">
    <property type="protein sequence ID" value="QGY39151.1"/>
    <property type="molecule type" value="Genomic_DNA"/>
</dbReference>
<dbReference type="AlphaFoldDB" id="A0A6I6JAQ7"/>
<evidence type="ECO:0000313" key="3">
    <source>
        <dbReference type="Proteomes" id="UP000428328"/>
    </source>
</evidence>
<evidence type="ECO:0000313" key="2">
    <source>
        <dbReference type="EMBL" id="QGY39151.1"/>
    </source>
</evidence>
<keyword evidence="3" id="KW-1185">Reference proteome</keyword>
<dbReference type="Proteomes" id="UP000428328">
    <property type="component" value="Chromosome"/>
</dbReference>